<reference evidence="6" key="1">
    <citation type="journal article" date="2021" name="Nat. Commun.">
        <title>Genetic determinants of endophytism in the Arabidopsis root mycobiome.</title>
        <authorList>
            <person name="Mesny F."/>
            <person name="Miyauchi S."/>
            <person name="Thiergart T."/>
            <person name="Pickel B."/>
            <person name="Atanasova L."/>
            <person name="Karlsson M."/>
            <person name="Huettel B."/>
            <person name="Barry K.W."/>
            <person name="Haridas S."/>
            <person name="Chen C."/>
            <person name="Bauer D."/>
            <person name="Andreopoulos W."/>
            <person name="Pangilinan J."/>
            <person name="LaButti K."/>
            <person name="Riley R."/>
            <person name="Lipzen A."/>
            <person name="Clum A."/>
            <person name="Drula E."/>
            <person name="Henrissat B."/>
            <person name="Kohler A."/>
            <person name="Grigoriev I.V."/>
            <person name="Martin F.M."/>
            <person name="Hacquard S."/>
        </authorList>
    </citation>
    <scope>NUCLEOTIDE SEQUENCE</scope>
    <source>
        <strain evidence="6">MPI-SDFR-AT-0073</strain>
    </source>
</reference>
<keyword evidence="7" id="KW-1185">Reference proteome</keyword>
<dbReference type="OrthoDB" id="294295at2759"/>
<dbReference type="InterPro" id="IPR020904">
    <property type="entry name" value="Sc_DH/Rdtase_CS"/>
</dbReference>
<evidence type="ECO:0000256" key="1">
    <source>
        <dbReference type="ARBA" id="ARBA00006484"/>
    </source>
</evidence>
<keyword evidence="3" id="KW-0560">Oxidoreductase</keyword>
<dbReference type="Proteomes" id="UP000758603">
    <property type="component" value="Unassembled WGS sequence"/>
</dbReference>
<feature type="transmembrane region" description="Helical" evidence="4">
    <location>
        <begin position="17"/>
        <end position="39"/>
    </location>
</feature>
<dbReference type="InterPro" id="IPR036291">
    <property type="entry name" value="NAD(P)-bd_dom_sf"/>
</dbReference>
<dbReference type="PROSITE" id="PS00061">
    <property type="entry name" value="ADH_SHORT"/>
    <property type="match status" value="1"/>
</dbReference>
<dbReference type="InterPro" id="IPR002347">
    <property type="entry name" value="SDR_fam"/>
</dbReference>
<keyword evidence="4" id="KW-1133">Transmembrane helix</keyword>
<dbReference type="PRINTS" id="PR00080">
    <property type="entry name" value="SDRFAMILY"/>
</dbReference>
<proteinExistence type="inferred from homology"/>
<dbReference type="FunFam" id="3.40.50.720:FF:000398">
    <property type="entry name" value="Probable 2-deoxy-D-gluconate 3-dehydrogenase"/>
    <property type="match status" value="1"/>
</dbReference>
<dbReference type="InterPro" id="IPR057326">
    <property type="entry name" value="KR_dom"/>
</dbReference>
<dbReference type="RefSeq" id="XP_045961696.1">
    <property type="nucleotide sequence ID" value="XM_046102072.1"/>
</dbReference>
<dbReference type="PANTHER" id="PTHR42760">
    <property type="entry name" value="SHORT-CHAIN DEHYDROGENASES/REDUCTASES FAMILY MEMBER"/>
    <property type="match status" value="1"/>
</dbReference>
<dbReference type="GeneID" id="70130964"/>
<protein>
    <recommendedName>
        <fullName evidence="5">Ketoreductase domain-containing protein</fullName>
    </recommendedName>
</protein>
<dbReference type="PRINTS" id="PR00081">
    <property type="entry name" value="GDHRDH"/>
</dbReference>
<dbReference type="SMART" id="SM00822">
    <property type="entry name" value="PKS_KR"/>
    <property type="match status" value="1"/>
</dbReference>
<dbReference type="EMBL" id="JAGPXC010000002">
    <property type="protein sequence ID" value="KAH6657462.1"/>
    <property type="molecule type" value="Genomic_DNA"/>
</dbReference>
<feature type="domain" description="Ketoreductase" evidence="5">
    <location>
        <begin position="59"/>
        <end position="244"/>
    </location>
</feature>
<keyword evidence="4" id="KW-0472">Membrane</keyword>
<dbReference type="GO" id="GO:0016616">
    <property type="term" value="F:oxidoreductase activity, acting on the CH-OH group of donors, NAD or NADP as acceptor"/>
    <property type="evidence" value="ECO:0007669"/>
    <property type="project" value="TreeGrafter"/>
</dbReference>
<keyword evidence="2" id="KW-0521">NADP</keyword>
<evidence type="ECO:0000256" key="2">
    <source>
        <dbReference type="ARBA" id="ARBA00022857"/>
    </source>
</evidence>
<dbReference type="PANTHER" id="PTHR42760:SF5">
    <property type="entry name" value="2-DEHYDRO-3-DEOXY-D-GLUCONATE 5-DEHYDROGENASE"/>
    <property type="match status" value="1"/>
</dbReference>
<dbReference type="Gene3D" id="3.40.50.720">
    <property type="entry name" value="NAD(P)-binding Rossmann-like Domain"/>
    <property type="match status" value="1"/>
</dbReference>
<evidence type="ECO:0000256" key="3">
    <source>
        <dbReference type="ARBA" id="ARBA00023002"/>
    </source>
</evidence>
<dbReference type="SUPFAM" id="SSF51735">
    <property type="entry name" value="NAD(P)-binding Rossmann-fold domains"/>
    <property type="match status" value="1"/>
</dbReference>
<keyword evidence="4" id="KW-0812">Transmembrane</keyword>
<dbReference type="AlphaFoldDB" id="A0A9P8US49"/>
<evidence type="ECO:0000313" key="7">
    <source>
        <dbReference type="Proteomes" id="UP000758603"/>
    </source>
</evidence>
<comment type="similarity">
    <text evidence="1">Belongs to the short-chain dehydrogenases/reductases (SDR) family.</text>
</comment>
<evidence type="ECO:0000313" key="6">
    <source>
        <dbReference type="EMBL" id="KAH6657462.1"/>
    </source>
</evidence>
<accession>A0A9P8US49</accession>
<gene>
    <name evidence="6" type="ORF">BKA67DRAFT_555351</name>
</gene>
<organism evidence="6 7">
    <name type="scientific">Truncatella angustata</name>
    <dbReference type="NCBI Taxonomy" id="152316"/>
    <lineage>
        <taxon>Eukaryota</taxon>
        <taxon>Fungi</taxon>
        <taxon>Dikarya</taxon>
        <taxon>Ascomycota</taxon>
        <taxon>Pezizomycotina</taxon>
        <taxon>Sordariomycetes</taxon>
        <taxon>Xylariomycetidae</taxon>
        <taxon>Amphisphaeriales</taxon>
        <taxon>Sporocadaceae</taxon>
        <taxon>Truncatella</taxon>
    </lineage>
</organism>
<evidence type="ECO:0000259" key="5">
    <source>
        <dbReference type="SMART" id="SM00822"/>
    </source>
</evidence>
<sequence>MCRTQLFVSRSRPGRTFILFSVLTVVYCLLKHYTLVLILDHPHTQLHLKMANLFSLEGQTALVTGGTRGIGAACAIALAEAGADILLVQRNTNVTDTQRQIEALGRKVSVYTADLSSPEEVKNVVPKVLADGHQIRILINCAGIQIRHACEVFPDEDFNKVLQVNLNSVFTLCRDVGAHLLQLEPSPVTGRRGSIINFASLLTFQGGLNVPAYAASKGAVGQLAKSMANQWSDKGITVNCIAPGYIETEMNTALLNDPKRLASISERIPAGRWGSPDDFKGSVVYLSSRASGYVTGHTLIVDGGWMGR</sequence>
<dbReference type="Pfam" id="PF13561">
    <property type="entry name" value="adh_short_C2"/>
    <property type="match status" value="1"/>
</dbReference>
<comment type="caution">
    <text evidence="6">The sequence shown here is derived from an EMBL/GenBank/DDBJ whole genome shotgun (WGS) entry which is preliminary data.</text>
</comment>
<name>A0A9P8US49_9PEZI</name>
<evidence type="ECO:0000256" key="4">
    <source>
        <dbReference type="SAM" id="Phobius"/>
    </source>
</evidence>